<proteinExistence type="predicted"/>
<dbReference type="PANTHER" id="PTHR43135">
    <property type="entry name" value="ALPHA-D-RIBOSE 1-METHYLPHOSPHONATE 5-TRIPHOSPHATE DIPHOSPHATASE"/>
    <property type="match status" value="1"/>
</dbReference>
<keyword evidence="3" id="KW-1185">Reference proteome</keyword>
<accession>L9X7F4</accession>
<reference evidence="2 3" key="1">
    <citation type="journal article" date="2014" name="PLoS Genet.">
        <title>Phylogenetically driven sequencing of extremely halophilic archaea reveals strategies for static and dynamic osmo-response.</title>
        <authorList>
            <person name="Becker E.A."/>
            <person name="Seitzer P.M."/>
            <person name="Tritt A."/>
            <person name="Larsen D."/>
            <person name="Krusor M."/>
            <person name="Yao A.I."/>
            <person name="Wu D."/>
            <person name="Madern D."/>
            <person name="Eisen J.A."/>
            <person name="Darling A.E."/>
            <person name="Facciotti M.T."/>
        </authorList>
    </citation>
    <scope>NUCLEOTIDE SEQUENCE [LARGE SCALE GENOMIC DNA]</scope>
    <source>
        <strain evidence="2 3">DSM 10524</strain>
    </source>
</reference>
<organism evidence="2 3">
    <name type="scientific">Natronococcus amylolyticus DSM 10524</name>
    <dbReference type="NCBI Taxonomy" id="1227497"/>
    <lineage>
        <taxon>Archaea</taxon>
        <taxon>Methanobacteriati</taxon>
        <taxon>Methanobacteriota</taxon>
        <taxon>Stenosarchaea group</taxon>
        <taxon>Halobacteria</taxon>
        <taxon>Halobacteriales</taxon>
        <taxon>Natrialbaceae</taxon>
        <taxon>Natronococcus</taxon>
    </lineage>
</organism>
<dbReference type="Gene3D" id="3.20.20.140">
    <property type="entry name" value="Metal-dependent hydrolases"/>
    <property type="match status" value="1"/>
</dbReference>
<dbReference type="InterPro" id="IPR051781">
    <property type="entry name" value="Metallo-dep_Hydrolase"/>
</dbReference>
<dbReference type="SUPFAM" id="SSF51556">
    <property type="entry name" value="Metallo-dependent hydrolases"/>
    <property type="match status" value="1"/>
</dbReference>
<dbReference type="InterPro" id="IPR006680">
    <property type="entry name" value="Amidohydro-rel"/>
</dbReference>
<dbReference type="STRING" id="1227497.C491_13427"/>
<comment type="caution">
    <text evidence="2">The sequence shown here is derived from an EMBL/GenBank/DDBJ whole genome shotgun (WGS) entry which is preliminary data.</text>
</comment>
<dbReference type="Pfam" id="PF01979">
    <property type="entry name" value="Amidohydro_1"/>
    <property type="match status" value="1"/>
</dbReference>
<dbReference type="CDD" id="cd01299">
    <property type="entry name" value="Met_dep_hydrolase_A"/>
    <property type="match status" value="1"/>
</dbReference>
<protein>
    <submittedName>
        <fullName evidence="2">Amidohydrolase</fullName>
    </submittedName>
</protein>
<dbReference type="Gene3D" id="2.30.40.10">
    <property type="entry name" value="Urease, subunit C, domain 1"/>
    <property type="match status" value="1"/>
</dbReference>
<dbReference type="GO" id="GO:0016810">
    <property type="term" value="F:hydrolase activity, acting on carbon-nitrogen (but not peptide) bonds"/>
    <property type="evidence" value="ECO:0007669"/>
    <property type="project" value="InterPro"/>
</dbReference>
<dbReference type="Proteomes" id="UP000011688">
    <property type="component" value="Unassembled WGS sequence"/>
</dbReference>
<dbReference type="InterPro" id="IPR011059">
    <property type="entry name" value="Metal-dep_hydrolase_composite"/>
</dbReference>
<dbReference type="RefSeq" id="WP_005557069.1">
    <property type="nucleotide sequence ID" value="NZ_AOIB01000027.1"/>
</dbReference>
<feature type="domain" description="Amidohydrolase-related" evidence="1">
    <location>
        <begin position="51"/>
        <end position="377"/>
    </location>
</feature>
<gene>
    <name evidence="2" type="ORF">C491_13427</name>
</gene>
<keyword evidence="2" id="KW-0378">Hydrolase</keyword>
<evidence type="ECO:0000259" key="1">
    <source>
        <dbReference type="Pfam" id="PF01979"/>
    </source>
</evidence>
<dbReference type="InterPro" id="IPR032466">
    <property type="entry name" value="Metal_Hydrolase"/>
</dbReference>
<dbReference type="EMBL" id="AOIB01000027">
    <property type="protein sequence ID" value="ELY56543.1"/>
    <property type="molecule type" value="Genomic_DNA"/>
</dbReference>
<dbReference type="OrthoDB" id="24954at2157"/>
<sequence>MASYDVLIHGAVWDAQNGLRDDHWVGVRNHEIATVSQERPGSAHKEIETETIIPGLCDMHVHLVWDGSGDPVATLRADSEQQMTLRAVRNARDQLHGGVTTIRDVGSVDDIAVSVAHAIRKGWVEGPRTYASGQTIIIPGGHDPFWGIESNGPLDCRNAVRELRSAGADLIKVSATGGVYGQSVGEDAGTAELSREELEAIVDEAERFGLPVAAHAIGQSGIENAVEAGVDTIEHGNQLDEDLIDRLHTKDQAYDPTLFVYGRIAGGGDGIPEYAQQNASELYDQHTAAFQSALARGCRILAGSDAGSPGVPHSAIHLELEQMVNEGMDPPDALEAATLAGVTELGKPDLGIVEPGTPADLVCYDENPLVDISATADPTIVLKESNIVVEHSQSD</sequence>
<dbReference type="SUPFAM" id="SSF51338">
    <property type="entry name" value="Composite domain of metallo-dependent hydrolases"/>
    <property type="match status" value="1"/>
</dbReference>
<name>L9X7F4_9EURY</name>
<dbReference type="AlphaFoldDB" id="L9X7F4"/>
<evidence type="ECO:0000313" key="2">
    <source>
        <dbReference type="EMBL" id="ELY56543.1"/>
    </source>
</evidence>
<dbReference type="PATRIC" id="fig|1227497.3.peg.2760"/>
<dbReference type="PANTHER" id="PTHR43135:SF3">
    <property type="entry name" value="ALPHA-D-RIBOSE 1-METHYLPHOSPHONATE 5-TRIPHOSPHATE DIPHOSPHATASE"/>
    <property type="match status" value="1"/>
</dbReference>
<dbReference type="eggNOG" id="arCOG00696">
    <property type="taxonomic scope" value="Archaea"/>
</dbReference>
<evidence type="ECO:0000313" key="3">
    <source>
        <dbReference type="Proteomes" id="UP000011688"/>
    </source>
</evidence>
<dbReference type="InterPro" id="IPR057744">
    <property type="entry name" value="OTAase-like"/>
</dbReference>